<dbReference type="Proteomes" id="UP001560685">
    <property type="component" value="Unassembled WGS sequence"/>
</dbReference>
<evidence type="ECO:0000313" key="2">
    <source>
        <dbReference type="EMBL" id="MEX6634642.1"/>
    </source>
</evidence>
<keyword evidence="3" id="KW-1185">Reference proteome</keyword>
<dbReference type="InterPro" id="IPR052164">
    <property type="entry name" value="Anthracycline_SecMetBiosynth"/>
</dbReference>
<comment type="caution">
    <text evidence="2">The sequence shown here is derived from an EMBL/GenBank/DDBJ whole genome shotgun (WGS) entry which is preliminary data.</text>
</comment>
<sequence length="125" mass="13996">MEKVDGIGGFFFRAKNPSELAQWYADNLGVSLVPKDYDTPAWETAAGTTVFAPFEENSEFFGRMSQQWMINFRVKNLDAMVAQLRANGVEVDVDQEEYPNGLFATVKDPEGNPIQLWEPDGKKAG</sequence>
<proteinExistence type="predicted"/>
<dbReference type="InterPro" id="IPR037523">
    <property type="entry name" value="VOC_core"/>
</dbReference>
<dbReference type="InterPro" id="IPR029068">
    <property type="entry name" value="Glyas_Bleomycin-R_OHBP_Dase"/>
</dbReference>
<name>A0ABV3Z751_9PROT</name>
<organism evidence="2 3">
    <name type="scientific">Hyphococcus lacteus</name>
    <dbReference type="NCBI Taxonomy" id="3143536"/>
    <lineage>
        <taxon>Bacteria</taxon>
        <taxon>Pseudomonadati</taxon>
        <taxon>Pseudomonadota</taxon>
        <taxon>Alphaproteobacteria</taxon>
        <taxon>Parvularculales</taxon>
        <taxon>Parvularculaceae</taxon>
        <taxon>Hyphococcus</taxon>
    </lineage>
</organism>
<dbReference type="EMBL" id="JBEHZE010000002">
    <property type="protein sequence ID" value="MEX6634642.1"/>
    <property type="molecule type" value="Genomic_DNA"/>
</dbReference>
<dbReference type="PANTHER" id="PTHR33993">
    <property type="entry name" value="GLYOXALASE-RELATED"/>
    <property type="match status" value="1"/>
</dbReference>
<dbReference type="RefSeq" id="WP_369314686.1">
    <property type="nucleotide sequence ID" value="NZ_JBEHZE010000002.1"/>
</dbReference>
<dbReference type="PROSITE" id="PS51819">
    <property type="entry name" value="VOC"/>
    <property type="match status" value="1"/>
</dbReference>
<dbReference type="InterPro" id="IPR041581">
    <property type="entry name" value="Glyoxalase_6"/>
</dbReference>
<feature type="domain" description="VOC" evidence="1">
    <location>
        <begin position="6"/>
        <end position="119"/>
    </location>
</feature>
<evidence type="ECO:0000313" key="3">
    <source>
        <dbReference type="Proteomes" id="UP001560685"/>
    </source>
</evidence>
<dbReference type="PANTHER" id="PTHR33993:SF5">
    <property type="entry name" value="GLYOXALASE"/>
    <property type="match status" value="1"/>
</dbReference>
<dbReference type="SUPFAM" id="SSF54593">
    <property type="entry name" value="Glyoxalase/Bleomycin resistance protein/Dihydroxybiphenyl dioxygenase"/>
    <property type="match status" value="1"/>
</dbReference>
<evidence type="ECO:0000259" key="1">
    <source>
        <dbReference type="PROSITE" id="PS51819"/>
    </source>
</evidence>
<reference evidence="2 3" key="1">
    <citation type="submission" date="2024-05" db="EMBL/GenBank/DDBJ databases">
        <title>Three bacterial strains, DH-69, EH-24, and ECK-19 isolated from coastal sediments.</title>
        <authorList>
            <person name="Ye Y.-Q."/>
            <person name="Du Z.-J."/>
        </authorList>
    </citation>
    <scope>NUCLEOTIDE SEQUENCE [LARGE SCALE GENOMIC DNA]</scope>
    <source>
        <strain evidence="2 3">ECK-19</strain>
    </source>
</reference>
<dbReference type="Pfam" id="PF18029">
    <property type="entry name" value="Glyoxalase_6"/>
    <property type="match status" value="1"/>
</dbReference>
<accession>A0ABV3Z751</accession>
<gene>
    <name evidence="2" type="ORF">ABFZ84_13900</name>
</gene>
<protein>
    <submittedName>
        <fullName evidence="2">VOC family protein</fullName>
    </submittedName>
</protein>
<dbReference type="Gene3D" id="3.10.180.10">
    <property type="entry name" value="2,3-Dihydroxybiphenyl 1,2-Dioxygenase, domain 1"/>
    <property type="match status" value="1"/>
</dbReference>